<dbReference type="Gene3D" id="1.20.80.10">
    <property type="match status" value="1"/>
</dbReference>
<dbReference type="PROSITE" id="PS50003">
    <property type="entry name" value="PH_DOMAIN"/>
    <property type="match status" value="1"/>
</dbReference>
<dbReference type="GO" id="GO:0005178">
    <property type="term" value="F:integrin binding"/>
    <property type="evidence" value="ECO:0007669"/>
    <property type="project" value="TreeGrafter"/>
</dbReference>
<feature type="domain" description="PH" evidence="2">
    <location>
        <begin position="380"/>
        <end position="480"/>
    </location>
</feature>
<dbReference type="InterPro" id="IPR040790">
    <property type="entry name" value="Kindlin_2_N"/>
</dbReference>
<dbReference type="InterPro" id="IPR035963">
    <property type="entry name" value="FERM_2"/>
</dbReference>
<dbReference type="GO" id="GO:0007160">
    <property type="term" value="P:cell-matrix adhesion"/>
    <property type="evidence" value="ECO:0007669"/>
    <property type="project" value="TreeGrafter"/>
</dbReference>
<dbReference type="PANTHER" id="PTHR16160:SF13">
    <property type="entry name" value="FERMITIN 2-RELATED"/>
    <property type="match status" value="1"/>
</dbReference>
<dbReference type="Pfam" id="PF18124">
    <property type="entry name" value="Kindlin_2_N"/>
    <property type="match status" value="1"/>
</dbReference>
<dbReference type="InterPro" id="IPR014352">
    <property type="entry name" value="FERM/acyl-CoA-bd_prot_sf"/>
</dbReference>
<feature type="region of interest" description="Disordered" evidence="1">
    <location>
        <begin position="142"/>
        <end position="234"/>
    </location>
</feature>
<dbReference type="AlphaFoldDB" id="A0A6P8JGB6"/>
<dbReference type="CDD" id="cd17095">
    <property type="entry name" value="FERM_F0_kindlins"/>
    <property type="match status" value="1"/>
</dbReference>
<dbReference type="PANTHER" id="PTHR16160">
    <property type="entry name" value="FERMITIN 2-RELATED"/>
    <property type="match status" value="1"/>
</dbReference>
<accession>A0A6P8JGB6</accession>
<dbReference type="GeneID" id="116308957"/>
<dbReference type="InterPro" id="IPR037843">
    <property type="entry name" value="Kindlin/fermitin"/>
</dbReference>
<dbReference type="Gene3D" id="3.10.20.90">
    <property type="entry name" value="Phosphatidylinositol 3-kinase Catalytic Subunit, Chain A, domain 1"/>
    <property type="match status" value="2"/>
</dbReference>
<dbReference type="KEGG" id="aten:116308957"/>
<dbReference type="InterPro" id="IPR001849">
    <property type="entry name" value="PH_domain"/>
</dbReference>
<sequence length="684" mass="77711">MANTGGKKPFWNLSVYITSLSTEKPVEVNGETFVGKLMLDLVEGLDISADWSDHGLWWPQKRMWLLKPRLTLDTCGVQGDAKLHFTPIHKKIRVQLPDLQYVEVSTNFSIKVFGAVQELCNELGIRHPEELCLMKPNSRMLKEGKRSVRGKTKKRLSGSSLSSDDNLSQNSDDKQRGSKDSLTPTYGTIPKHGYTSNGSLSPGSTSPTPSSPAYSSLSPDGSFNTIDNTQLSTSPLIPSTEAVNMLYKPRTLQEKAYMNSGWLDSSKSLMEQEVREFDTLLLKFKYYTFFDLNPKVDDIRINQLYEQAKWSILTEEVECTEEEMMTFAAIQFQVKILSTSPQPNVTEDDDDIDAALNDLQATLEGSSLTNTPVKDNLTAVPEIKDYLNLIKQKAFGVKKKKHWFVFKDTILTMHKSQEESYGQPLQKTNLRGCEVTTDVNVHKDRYHIKLRLQDGEDLEIACQTETQYAKWMAAFRMASKGKTMADVTYNSEKAGIQAFLSMQHDKGESTPTSPGQIQIQPEDFVGPRMLRKYKPKQIAARILDAHTSLQKTSLVESKMLYIRKWQSLPEFGTSHFIVKFRSDKPSKKEEILGIAFNRIMKMDPSSREAIKTWRYSVMKSWNVNWETREMIVQCEGETIAFNCLSADIKSIHEFIGGYIFLSMRKDVNQPPSDELFFKLTGGWL</sequence>
<reference evidence="4" key="1">
    <citation type="submission" date="2025-08" db="UniProtKB">
        <authorList>
            <consortium name="RefSeq"/>
        </authorList>
    </citation>
    <scope>IDENTIFICATION</scope>
    <source>
        <tissue evidence="4">Tentacle</tissue>
    </source>
</reference>
<organism evidence="3 4">
    <name type="scientific">Actinia tenebrosa</name>
    <name type="common">Australian red waratah sea anemone</name>
    <dbReference type="NCBI Taxonomy" id="6105"/>
    <lineage>
        <taxon>Eukaryota</taxon>
        <taxon>Metazoa</taxon>
        <taxon>Cnidaria</taxon>
        <taxon>Anthozoa</taxon>
        <taxon>Hexacorallia</taxon>
        <taxon>Actiniaria</taxon>
        <taxon>Actiniidae</taxon>
        <taxon>Actinia</taxon>
    </lineage>
</organism>
<feature type="compositionally biased region" description="Low complexity" evidence="1">
    <location>
        <begin position="195"/>
        <end position="222"/>
    </location>
</feature>
<dbReference type="InParanoid" id="A0A6P8JGB6"/>
<dbReference type="SMART" id="SM00295">
    <property type="entry name" value="B41"/>
    <property type="match status" value="1"/>
</dbReference>
<dbReference type="Pfam" id="PF00373">
    <property type="entry name" value="FERM_M"/>
    <property type="match status" value="1"/>
</dbReference>
<evidence type="ECO:0000256" key="1">
    <source>
        <dbReference type="SAM" id="MobiDB-lite"/>
    </source>
</evidence>
<gene>
    <name evidence="4" type="primary">LOC116308957</name>
</gene>
<dbReference type="SUPFAM" id="SSF47031">
    <property type="entry name" value="Second domain of FERM"/>
    <property type="match status" value="2"/>
</dbReference>
<evidence type="ECO:0000259" key="2">
    <source>
        <dbReference type="PROSITE" id="PS50003"/>
    </source>
</evidence>
<feature type="compositionally biased region" description="Basic residues" evidence="1">
    <location>
        <begin position="147"/>
        <end position="156"/>
    </location>
</feature>
<dbReference type="GO" id="GO:0030055">
    <property type="term" value="C:cell-substrate junction"/>
    <property type="evidence" value="ECO:0007669"/>
    <property type="project" value="TreeGrafter"/>
</dbReference>
<proteinExistence type="predicted"/>
<protein>
    <submittedName>
        <fullName evidence="4">Fermitin family homolog 2-like</fullName>
    </submittedName>
</protein>
<dbReference type="Gene3D" id="2.30.29.30">
    <property type="entry name" value="Pleckstrin-homology domain (PH domain)/Phosphotyrosine-binding domain (PTB)"/>
    <property type="match status" value="2"/>
</dbReference>
<dbReference type="Pfam" id="PF00169">
    <property type="entry name" value="PH"/>
    <property type="match status" value="1"/>
</dbReference>
<dbReference type="GO" id="GO:0007229">
    <property type="term" value="P:integrin-mediated signaling pathway"/>
    <property type="evidence" value="ECO:0007669"/>
    <property type="project" value="InterPro"/>
</dbReference>
<evidence type="ECO:0000313" key="4">
    <source>
        <dbReference type="RefSeq" id="XP_031575330.1"/>
    </source>
</evidence>
<feature type="compositionally biased region" description="Low complexity" evidence="1">
    <location>
        <begin position="157"/>
        <end position="170"/>
    </location>
</feature>
<dbReference type="InterPro" id="IPR011993">
    <property type="entry name" value="PH-like_dom_sf"/>
</dbReference>
<dbReference type="FunCoup" id="A0A6P8JGB6">
    <property type="interactions" value="1403"/>
</dbReference>
<dbReference type="CDD" id="cd17096">
    <property type="entry name" value="FERM_F1_kindlins"/>
    <property type="match status" value="1"/>
</dbReference>
<evidence type="ECO:0000313" key="3">
    <source>
        <dbReference type="Proteomes" id="UP000515163"/>
    </source>
</evidence>
<name>A0A6P8JGB6_ACTTE</name>
<dbReference type="SMART" id="SM00233">
    <property type="entry name" value="PH"/>
    <property type="match status" value="1"/>
</dbReference>
<dbReference type="InterPro" id="IPR019749">
    <property type="entry name" value="Band_41_domain"/>
</dbReference>
<dbReference type="Proteomes" id="UP000515163">
    <property type="component" value="Unplaced"/>
</dbReference>
<dbReference type="CDD" id="cd13205">
    <property type="entry name" value="FERM_C_fermitin"/>
    <property type="match status" value="1"/>
</dbReference>
<feature type="compositionally biased region" description="Polar residues" evidence="1">
    <location>
        <begin position="223"/>
        <end position="234"/>
    </location>
</feature>
<dbReference type="InterPro" id="IPR019748">
    <property type="entry name" value="FERM_central"/>
</dbReference>
<dbReference type="OrthoDB" id="10057618at2759"/>
<dbReference type="RefSeq" id="XP_031575330.1">
    <property type="nucleotide sequence ID" value="XM_031719470.1"/>
</dbReference>
<dbReference type="SUPFAM" id="SSF50729">
    <property type="entry name" value="PH domain-like"/>
    <property type="match status" value="2"/>
</dbReference>
<keyword evidence="3" id="KW-1185">Reference proteome</keyword>